<protein>
    <recommendedName>
        <fullName evidence="3">DUF4367 domain-containing protein</fullName>
    </recommendedName>
</protein>
<keyword evidence="2" id="KW-1185">Reference proteome</keyword>
<name>A0A7W0HQ13_9ACTN</name>
<evidence type="ECO:0000313" key="1">
    <source>
        <dbReference type="EMBL" id="MBA2891430.1"/>
    </source>
</evidence>
<comment type="caution">
    <text evidence="1">The sequence shown here is derived from an EMBL/GenBank/DDBJ whole genome shotgun (WGS) entry which is preliminary data.</text>
</comment>
<sequence length="325" mass="33298">MRHPAEGVLRRLLDEPAGVADSDRHHILECPQCLGGLATAQEAGAPVRRAGRLRAFLRSPAVAVLAVAVVLGGGGTAAANDWLRIFQTEQVAPVSFDAADLVSLPDLGAYGEVTVESDGDVHRVPDAATAARQTKLTVPKVADLPRGVAGEPVFQVGGEARATFTFSKERAERAAAEAGTTLPALPPGLDGSQVRLVAGPGVAQLWASSAGAPALVVGRAVAPSAFSSGVAFETVRDYLLSVSGLPEDVAAQLRTFTGDGTTMPLPVPAERVTTSTADVDGTTATVLTSRDGTMAGVVWVKDGVATVVAGTLDVEEVLSIARSLR</sequence>
<reference evidence="1 2" key="1">
    <citation type="submission" date="2020-07" db="EMBL/GenBank/DDBJ databases">
        <title>Genomic Encyclopedia of Type Strains, Phase IV (KMG-IV): sequencing the most valuable type-strain genomes for metagenomic binning, comparative biology and taxonomic classification.</title>
        <authorList>
            <person name="Goeker M."/>
        </authorList>
    </citation>
    <scope>NUCLEOTIDE SEQUENCE [LARGE SCALE GENOMIC DNA]</scope>
    <source>
        <strain evidence="1 2">DSM 45533</strain>
    </source>
</reference>
<dbReference type="RefSeq" id="WP_181610228.1">
    <property type="nucleotide sequence ID" value="NZ_BAABAM010000002.1"/>
</dbReference>
<accession>A0A7W0HQ13</accession>
<proteinExistence type="predicted"/>
<dbReference type="AlphaFoldDB" id="A0A7W0HQ13"/>
<gene>
    <name evidence="1" type="ORF">HNR30_002771</name>
</gene>
<dbReference type="Proteomes" id="UP000530928">
    <property type="component" value="Unassembled WGS sequence"/>
</dbReference>
<evidence type="ECO:0008006" key="3">
    <source>
        <dbReference type="Google" id="ProtNLM"/>
    </source>
</evidence>
<evidence type="ECO:0000313" key="2">
    <source>
        <dbReference type="Proteomes" id="UP000530928"/>
    </source>
</evidence>
<organism evidence="1 2">
    <name type="scientific">Nonomuraea soli</name>
    <dbReference type="NCBI Taxonomy" id="1032476"/>
    <lineage>
        <taxon>Bacteria</taxon>
        <taxon>Bacillati</taxon>
        <taxon>Actinomycetota</taxon>
        <taxon>Actinomycetes</taxon>
        <taxon>Streptosporangiales</taxon>
        <taxon>Streptosporangiaceae</taxon>
        <taxon>Nonomuraea</taxon>
    </lineage>
</organism>
<dbReference type="EMBL" id="JACDUR010000003">
    <property type="protein sequence ID" value="MBA2891430.1"/>
    <property type="molecule type" value="Genomic_DNA"/>
</dbReference>